<comment type="caution">
    <text evidence="1">The sequence shown here is derived from an EMBL/GenBank/DDBJ whole genome shotgun (WGS) entry which is preliminary data.</text>
</comment>
<dbReference type="EMBL" id="MU274902">
    <property type="protein sequence ID" value="KAI0093358.1"/>
    <property type="molecule type" value="Genomic_DNA"/>
</dbReference>
<dbReference type="Proteomes" id="UP001055072">
    <property type="component" value="Unassembled WGS sequence"/>
</dbReference>
<protein>
    <submittedName>
        <fullName evidence="1">Uncharacterized protein</fullName>
    </submittedName>
</protein>
<reference evidence="1" key="1">
    <citation type="journal article" date="2021" name="Environ. Microbiol.">
        <title>Gene family expansions and transcriptome signatures uncover fungal adaptations to wood decay.</title>
        <authorList>
            <person name="Hage H."/>
            <person name="Miyauchi S."/>
            <person name="Viragh M."/>
            <person name="Drula E."/>
            <person name="Min B."/>
            <person name="Chaduli D."/>
            <person name="Navarro D."/>
            <person name="Favel A."/>
            <person name="Norest M."/>
            <person name="Lesage-Meessen L."/>
            <person name="Balint B."/>
            <person name="Merenyi Z."/>
            <person name="de Eugenio L."/>
            <person name="Morin E."/>
            <person name="Martinez A.T."/>
            <person name="Baldrian P."/>
            <person name="Stursova M."/>
            <person name="Martinez M.J."/>
            <person name="Novotny C."/>
            <person name="Magnuson J.K."/>
            <person name="Spatafora J.W."/>
            <person name="Maurice S."/>
            <person name="Pangilinan J."/>
            <person name="Andreopoulos W."/>
            <person name="LaButti K."/>
            <person name="Hundley H."/>
            <person name="Na H."/>
            <person name="Kuo A."/>
            <person name="Barry K."/>
            <person name="Lipzen A."/>
            <person name="Henrissat B."/>
            <person name="Riley R."/>
            <person name="Ahrendt S."/>
            <person name="Nagy L.G."/>
            <person name="Grigoriev I.V."/>
            <person name="Martin F."/>
            <person name="Rosso M.N."/>
        </authorList>
    </citation>
    <scope>NUCLEOTIDE SEQUENCE</scope>
    <source>
        <strain evidence="1">CBS 384.51</strain>
    </source>
</reference>
<sequence>RCKECWNPQIYCNRCIVDSHCGNPLHVVEEWSLEKRFWARRTLGELGMVIKLGDHGGKVCDRLVSGARDICVVTSQGVQDAKIQFCGCSRGEEGPPEHYVQLLEVGLWPGSWKLIRTAFSLDVLDNFRRLSTQGNVTALDFYTSLVRQTDGVIPTTVKNRYREFLCATREHQFTKWCMRKGVDPSVTLGSGCLGNLCPACPHVDINIDPGWETRSEDKQYLDALYHAVDGNFTQNMKDKGTDADDLPLTLGAAYFADELDTKRYFSVMPAPRSQNSSCNKFGAMGYYGHWGAVSGLVGLSCARHMFVMPGGGVDLKLGETWAAVDLLMLSGLQRWMQLKLHISAYDINCQYRIKFWERLEKIQKKFSVAQNSSLRSIRRFDIPSTRAGVGKFHEPAHKLDCRLLNSFHYLPGAGQTDGEAPERIWASTTSLGIRTREMTPGHRHDTINYFHDDMNWRRTYGIASSLVKKCKEAIKYEEEISRSIKELEGEINAIDLPSHIIDKWNIDRLKWDEDLIKASRPPTSLACQLSRTSSGLSDDRIAEIQRGFSARVAAWNNVAQSSLGVAIAASMAGLTEERRAQVLEEVKIREDLLAEKSLAQSLEDIDGEDGTDTSPEKPNTRKRKRAVEAPEEKSKTPGTRLSRKFLDSLRTLEIHLPSSYPLDVRTNHILAEAVKIEMAMRREDASDALDQVRAHLAATYGLGRHQAKSTTQQQKLRNRGPSQRLRLALNGAAKAYRRARIAMVALGMDEKDPTFQPLKNCHLKSFVVREEDRRWGDSKASKESWIWESLNFVGNDFSEGVKDHIVENLRVHWCRTKAKADRWAEEKALVVEEMKRTLRFFDFQVHLWKAHGNAEGKNSLGQVAYAQKQAFAYQRLLDHSRQEF</sequence>
<proteinExistence type="predicted"/>
<accession>A0ACB8UG88</accession>
<feature type="non-terminal residue" evidence="1">
    <location>
        <position position="884"/>
    </location>
</feature>
<name>A0ACB8UG88_9APHY</name>
<gene>
    <name evidence="1" type="ORF">BDY19DRAFT_859710</name>
</gene>
<keyword evidence="2" id="KW-1185">Reference proteome</keyword>
<evidence type="ECO:0000313" key="1">
    <source>
        <dbReference type="EMBL" id="KAI0093358.1"/>
    </source>
</evidence>
<feature type="non-terminal residue" evidence="1">
    <location>
        <position position="1"/>
    </location>
</feature>
<evidence type="ECO:0000313" key="2">
    <source>
        <dbReference type="Proteomes" id="UP001055072"/>
    </source>
</evidence>
<organism evidence="1 2">
    <name type="scientific">Irpex rosettiformis</name>
    <dbReference type="NCBI Taxonomy" id="378272"/>
    <lineage>
        <taxon>Eukaryota</taxon>
        <taxon>Fungi</taxon>
        <taxon>Dikarya</taxon>
        <taxon>Basidiomycota</taxon>
        <taxon>Agaricomycotina</taxon>
        <taxon>Agaricomycetes</taxon>
        <taxon>Polyporales</taxon>
        <taxon>Irpicaceae</taxon>
        <taxon>Irpex</taxon>
    </lineage>
</organism>